<keyword evidence="7" id="KW-1185">Reference proteome</keyword>
<dbReference type="InterPro" id="IPR009003">
    <property type="entry name" value="Peptidase_S1_PA"/>
</dbReference>
<dbReference type="PRINTS" id="PR00722">
    <property type="entry name" value="CHYMOTRYPSIN"/>
</dbReference>
<dbReference type="GO" id="GO:0004252">
    <property type="term" value="F:serine-type endopeptidase activity"/>
    <property type="evidence" value="ECO:0007669"/>
    <property type="project" value="UniProtKB-EC"/>
</dbReference>
<dbReference type="SMART" id="SM00020">
    <property type="entry name" value="Tryp_SPc"/>
    <property type="match status" value="1"/>
</dbReference>
<gene>
    <name evidence="6" type="ORF">PHO31112_05017</name>
</gene>
<dbReference type="EC" id="3.4.21.4" evidence="6"/>
<evidence type="ECO:0000256" key="1">
    <source>
        <dbReference type="ARBA" id="ARBA00007664"/>
    </source>
</evidence>
<dbReference type="Gene3D" id="2.40.10.10">
    <property type="entry name" value="Trypsin-like serine proteases"/>
    <property type="match status" value="1"/>
</dbReference>
<accession>A0A5E4Z4M1</accession>
<keyword evidence="4" id="KW-0732">Signal</keyword>
<evidence type="ECO:0000259" key="5">
    <source>
        <dbReference type="PROSITE" id="PS50240"/>
    </source>
</evidence>
<dbReference type="Proteomes" id="UP000343317">
    <property type="component" value="Unassembled WGS sequence"/>
</dbReference>
<proteinExistence type="inferred from homology"/>
<dbReference type="InterPro" id="IPR050430">
    <property type="entry name" value="Peptidase_S1"/>
</dbReference>
<dbReference type="InterPro" id="IPR018114">
    <property type="entry name" value="TRYPSIN_HIS"/>
</dbReference>
<sequence>MSARLAAGLLATCLVSMASAQVAPLGMRAYDPFINGGTKAAPETARYMAAIIQEGASFPAGYICSGTVIADGWVLTAAHCTFNVECQEILPQSLKVSAGVLVQTANSPTRPVTDIRRHENFQCVPLKQQRIDIAANKPLPMGHDIALLRVPAARAPTPRLYIASAASQKADVDSLFVGGWGTTKSGSGSPSTLQSASLSFVDTTTCSTAWQPSILSTDLLCAAQKSAGTPVGVCSGDSGGPLVGHWGTSEIQLGVVSFGPFQCSTVDRPNLFTDVAMYWQWISTITGKGAVQAPSLGCTAADIEKRLC</sequence>
<dbReference type="PANTHER" id="PTHR24276">
    <property type="entry name" value="POLYSERASE-RELATED"/>
    <property type="match status" value="1"/>
</dbReference>
<reference evidence="6 7" key="1">
    <citation type="submission" date="2019-08" db="EMBL/GenBank/DDBJ databases">
        <authorList>
            <person name="Peeters C."/>
        </authorList>
    </citation>
    <scope>NUCLEOTIDE SEQUENCE [LARGE SCALE GENOMIC DNA]</scope>
    <source>
        <strain evidence="6 7">LMG 31112</strain>
    </source>
</reference>
<comment type="similarity">
    <text evidence="1">Belongs to the peptidase S1 family.</text>
</comment>
<evidence type="ECO:0000256" key="3">
    <source>
        <dbReference type="RuleBase" id="RU363034"/>
    </source>
</evidence>
<feature type="signal peptide" evidence="4">
    <location>
        <begin position="1"/>
        <end position="20"/>
    </location>
</feature>
<dbReference type="InterPro" id="IPR033116">
    <property type="entry name" value="TRYPSIN_SER"/>
</dbReference>
<protein>
    <submittedName>
        <fullName evidence="6">Trypsin</fullName>
        <ecNumber evidence="6">3.4.21.4</ecNumber>
    </submittedName>
</protein>
<feature type="domain" description="Peptidase S1" evidence="5">
    <location>
        <begin position="34"/>
        <end position="287"/>
    </location>
</feature>
<evidence type="ECO:0000313" key="6">
    <source>
        <dbReference type="EMBL" id="VVE55652.1"/>
    </source>
</evidence>
<dbReference type="PROSITE" id="PS00134">
    <property type="entry name" value="TRYPSIN_HIS"/>
    <property type="match status" value="1"/>
</dbReference>
<organism evidence="6 7">
    <name type="scientific">Pandoraea horticolens</name>
    <dbReference type="NCBI Taxonomy" id="2508298"/>
    <lineage>
        <taxon>Bacteria</taxon>
        <taxon>Pseudomonadati</taxon>
        <taxon>Pseudomonadota</taxon>
        <taxon>Betaproteobacteria</taxon>
        <taxon>Burkholderiales</taxon>
        <taxon>Burkholderiaceae</taxon>
        <taxon>Pandoraea</taxon>
    </lineage>
</organism>
<dbReference type="GO" id="GO:0006508">
    <property type="term" value="P:proteolysis"/>
    <property type="evidence" value="ECO:0007669"/>
    <property type="project" value="UniProtKB-KW"/>
</dbReference>
<dbReference type="PANTHER" id="PTHR24276:SF91">
    <property type="entry name" value="AT26814P-RELATED"/>
    <property type="match status" value="1"/>
</dbReference>
<dbReference type="InterPro" id="IPR001314">
    <property type="entry name" value="Peptidase_S1A"/>
</dbReference>
<dbReference type="AlphaFoldDB" id="A0A5E4Z4M1"/>
<keyword evidence="2" id="KW-1015">Disulfide bond</keyword>
<dbReference type="InterPro" id="IPR043504">
    <property type="entry name" value="Peptidase_S1_PA_chymotrypsin"/>
</dbReference>
<feature type="chain" id="PRO_5022912052" evidence="4">
    <location>
        <begin position="21"/>
        <end position="308"/>
    </location>
</feature>
<dbReference type="CDD" id="cd00190">
    <property type="entry name" value="Tryp_SPc"/>
    <property type="match status" value="1"/>
</dbReference>
<dbReference type="SUPFAM" id="SSF50494">
    <property type="entry name" value="Trypsin-like serine proteases"/>
    <property type="match status" value="1"/>
</dbReference>
<dbReference type="PROSITE" id="PS00135">
    <property type="entry name" value="TRYPSIN_SER"/>
    <property type="match status" value="1"/>
</dbReference>
<keyword evidence="3" id="KW-0645">Protease</keyword>
<evidence type="ECO:0000313" key="7">
    <source>
        <dbReference type="Proteomes" id="UP000343317"/>
    </source>
</evidence>
<keyword evidence="3" id="KW-0720">Serine protease</keyword>
<name>A0A5E4Z4M1_9BURK</name>
<dbReference type="InterPro" id="IPR001254">
    <property type="entry name" value="Trypsin_dom"/>
</dbReference>
<evidence type="ECO:0000256" key="4">
    <source>
        <dbReference type="SAM" id="SignalP"/>
    </source>
</evidence>
<dbReference type="PROSITE" id="PS50240">
    <property type="entry name" value="TRYPSIN_DOM"/>
    <property type="match status" value="1"/>
</dbReference>
<dbReference type="EMBL" id="CABPSM010000024">
    <property type="protein sequence ID" value="VVE55652.1"/>
    <property type="molecule type" value="Genomic_DNA"/>
</dbReference>
<dbReference type="Pfam" id="PF00089">
    <property type="entry name" value="Trypsin"/>
    <property type="match status" value="1"/>
</dbReference>
<evidence type="ECO:0000256" key="2">
    <source>
        <dbReference type="ARBA" id="ARBA00023157"/>
    </source>
</evidence>
<keyword evidence="3 6" id="KW-0378">Hydrolase</keyword>
<dbReference type="RefSeq" id="WP_150624088.1">
    <property type="nucleotide sequence ID" value="NZ_CABPSM010000024.1"/>
</dbReference>